<comment type="pathway">
    <text evidence="3">Purine metabolism; IMP biosynthesis via de novo pathway; formate from 10-formyl-5,6,7,8-tetrahydrofolate: step 1/1.</text>
</comment>
<dbReference type="PRINTS" id="PR01575">
    <property type="entry name" value="FFH4HYDRLASE"/>
</dbReference>
<keyword evidence="3" id="KW-0658">Purine biosynthesis</keyword>
<dbReference type="PIRSF" id="PIRSF036480">
    <property type="entry name" value="FormyFH4_hydr"/>
    <property type="match status" value="1"/>
</dbReference>
<comment type="similarity">
    <text evidence="3">Belongs to the PurU family.</text>
</comment>
<dbReference type="Gene3D" id="3.30.70.260">
    <property type="match status" value="1"/>
</dbReference>
<gene>
    <name evidence="3 6" type="primary">purU</name>
    <name evidence="6" type="ORF">MQH31_02045</name>
</gene>
<dbReference type="NCBIfam" id="TIGR00655">
    <property type="entry name" value="PurU"/>
    <property type="match status" value="1"/>
</dbReference>
<organism evidence="6 7">
    <name type="scientific">Cryobacterium zhongshanensis</name>
    <dbReference type="NCBI Taxonomy" id="2928153"/>
    <lineage>
        <taxon>Bacteria</taxon>
        <taxon>Bacillati</taxon>
        <taxon>Actinomycetota</taxon>
        <taxon>Actinomycetes</taxon>
        <taxon>Micrococcales</taxon>
        <taxon>Microbacteriaceae</taxon>
        <taxon>Cryobacterium</taxon>
    </lineage>
</organism>
<evidence type="ECO:0000256" key="4">
    <source>
        <dbReference type="NCBIfam" id="TIGR00655"/>
    </source>
</evidence>
<dbReference type="GO" id="GO:0006189">
    <property type="term" value="P:'de novo' IMP biosynthetic process"/>
    <property type="evidence" value="ECO:0007669"/>
    <property type="project" value="UniProtKB-UniRule"/>
</dbReference>
<protein>
    <recommendedName>
        <fullName evidence="3 4">Formyltetrahydrofolate deformylase</fullName>
        <ecNumber evidence="3 4">3.5.1.10</ecNumber>
    </recommendedName>
    <alternativeName>
        <fullName evidence="3">Formyl-FH(4) hydrolase</fullName>
    </alternativeName>
</protein>
<dbReference type="InterPro" id="IPR002912">
    <property type="entry name" value="ACT_dom"/>
</dbReference>
<dbReference type="AlphaFoldDB" id="A0AA41QUN3"/>
<dbReference type="PANTHER" id="PTHR42706">
    <property type="entry name" value="FORMYLTETRAHYDROFOLATE DEFORMYLASE"/>
    <property type="match status" value="1"/>
</dbReference>
<name>A0AA41QUN3_9MICO</name>
<dbReference type="Gene3D" id="3.40.50.170">
    <property type="entry name" value="Formyl transferase, N-terminal domain"/>
    <property type="match status" value="1"/>
</dbReference>
<keyword evidence="7" id="KW-1185">Reference proteome</keyword>
<evidence type="ECO:0000313" key="6">
    <source>
        <dbReference type="EMBL" id="MCI4656596.1"/>
    </source>
</evidence>
<evidence type="ECO:0000256" key="3">
    <source>
        <dbReference type="HAMAP-Rule" id="MF_01927"/>
    </source>
</evidence>
<dbReference type="Proteomes" id="UP001165341">
    <property type="component" value="Unassembled WGS sequence"/>
</dbReference>
<dbReference type="InterPro" id="IPR036477">
    <property type="entry name" value="Formyl_transf_N_sf"/>
</dbReference>
<dbReference type="InterPro" id="IPR002376">
    <property type="entry name" value="Formyl_transf_N"/>
</dbReference>
<dbReference type="CDD" id="cd04875">
    <property type="entry name" value="ACT_F4HF-DF"/>
    <property type="match status" value="1"/>
</dbReference>
<dbReference type="GO" id="GO:0006730">
    <property type="term" value="P:one-carbon metabolic process"/>
    <property type="evidence" value="ECO:0007669"/>
    <property type="project" value="UniProtKB-KW"/>
</dbReference>
<comment type="function">
    <text evidence="3">Catalyzes the hydrolysis of 10-formyltetrahydrofolate (formyl-FH4) to formate and tetrahydrofolate (FH4).</text>
</comment>
<dbReference type="Pfam" id="PF01842">
    <property type="entry name" value="ACT"/>
    <property type="match status" value="1"/>
</dbReference>
<feature type="active site" evidence="3">
    <location>
        <position position="234"/>
    </location>
</feature>
<dbReference type="Pfam" id="PF00551">
    <property type="entry name" value="Formyl_trans_N"/>
    <property type="match status" value="1"/>
</dbReference>
<reference evidence="6" key="1">
    <citation type="submission" date="2022-03" db="EMBL/GenBank/DDBJ databases">
        <title>Cryobacterium sp. nov. strain ZS14-85, isolated from Antarctic soil.</title>
        <authorList>
            <person name="Li J."/>
            <person name="Niu G."/>
        </authorList>
    </citation>
    <scope>NUCLEOTIDE SEQUENCE</scope>
    <source>
        <strain evidence="6">ZS14-85</strain>
    </source>
</reference>
<comment type="caution">
    <text evidence="6">The sequence shown here is derived from an EMBL/GenBank/DDBJ whole genome shotgun (WGS) entry which is preliminary data.</text>
</comment>
<sequence>MTSSTPLPAHHHWVIALVCVDQPGIVHAVSGAIVQAQGNITESQQFTSADTGRFFMRLQIESPASREELTAALAPVAERYAMVSVIDLVGRPLRTLVLASTAGNCVNDLLFRHRGGQVPIEIPLVLSNHGTLRDLVGFYGVPFESLPITDAASKAAFEARVIEAIEDNDIELVVLARYMQILSPELCAVLEGRAINIHHSFLPGFKGANPYKQAHARGVKLIGATAHFVTSDLDEGPIIEQNVVRVDHSRTPAELVAIGQDEESRTLTQAVTWFAEHRVLLDGARTIIFK</sequence>
<evidence type="ECO:0000259" key="5">
    <source>
        <dbReference type="PROSITE" id="PS51671"/>
    </source>
</evidence>
<dbReference type="HAMAP" id="MF_01927">
    <property type="entry name" value="PurU"/>
    <property type="match status" value="1"/>
</dbReference>
<dbReference type="GO" id="GO:0008864">
    <property type="term" value="F:formyltetrahydrofolate deformylase activity"/>
    <property type="evidence" value="ECO:0007669"/>
    <property type="project" value="UniProtKB-UniRule"/>
</dbReference>
<dbReference type="SUPFAM" id="SSF53328">
    <property type="entry name" value="Formyltransferase"/>
    <property type="match status" value="1"/>
</dbReference>
<accession>A0AA41QUN3</accession>
<evidence type="ECO:0000313" key="7">
    <source>
        <dbReference type="Proteomes" id="UP001165341"/>
    </source>
</evidence>
<dbReference type="EMBL" id="JALGAR010000001">
    <property type="protein sequence ID" value="MCI4656596.1"/>
    <property type="molecule type" value="Genomic_DNA"/>
</dbReference>
<dbReference type="PANTHER" id="PTHR42706:SF1">
    <property type="entry name" value="FORMYLTETRAHYDROFOLATE DEFORMYLASE 2, MITOCHONDRIAL"/>
    <property type="match status" value="1"/>
</dbReference>
<dbReference type="EC" id="3.5.1.10" evidence="3 4"/>
<proteinExistence type="inferred from homology"/>
<dbReference type="InterPro" id="IPR045865">
    <property type="entry name" value="ACT-like_dom_sf"/>
</dbReference>
<keyword evidence="2 3" id="KW-0378">Hydrolase</keyword>
<dbReference type="PROSITE" id="PS51671">
    <property type="entry name" value="ACT"/>
    <property type="match status" value="1"/>
</dbReference>
<dbReference type="InterPro" id="IPR004810">
    <property type="entry name" value="PurU"/>
</dbReference>
<feature type="domain" description="ACT" evidence="5">
    <location>
        <begin position="14"/>
        <end position="91"/>
    </location>
</feature>
<comment type="catalytic activity">
    <reaction evidence="3">
        <text>(6R)-10-formyltetrahydrofolate + H2O = (6S)-5,6,7,8-tetrahydrofolate + formate + H(+)</text>
        <dbReference type="Rhea" id="RHEA:19833"/>
        <dbReference type="ChEBI" id="CHEBI:15377"/>
        <dbReference type="ChEBI" id="CHEBI:15378"/>
        <dbReference type="ChEBI" id="CHEBI:15740"/>
        <dbReference type="ChEBI" id="CHEBI:57453"/>
        <dbReference type="ChEBI" id="CHEBI:195366"/>
        <dbReference type="EC" id="3.5.1.10"/>
    </reaction>
</comment>
<evidence type="ECO:0000256" key="1">
    <source>
        <dbReference type="ARBA" id="ARBA00022563"/>
    </source>
</evidence>
<keyword evidence="1 3" id="KW-0554">One-carbon metabolism</keyword>
<evidence type="ECO:0000256" key="2">
    <source>
        <dbReference type="ARBA" id="ARBA00022801"/>
    </source>
</evidence>
<dbReference type="NCBIfam" id="NF004684">
    <property type="entry name" value="PRK06027.1"/>
    <property type="match status" value="1"/>
</dbReference>
<dbReference type="InterPro" id="IPR044074">
    <property type="entry name" value="PurU_ACT"/>
</dbReference>
<dbReference type="RefSeq" id="WP_243010717.1">
    <property type="nucleotide sequence ID" value="NZ_JALGAR010000001.1"/>
</dbReference>
<dbReference type="SUPFAM" id="SSF55021">
    <property type="entry name" value="ACT-like"/>
    <property type="match status" value="1"/>
</dbReference>